<dbReference type="Pfam" id="PF00437">
    <property type="entry name" value="T2SSE"/>
    <property type="match status" value="1"/>
</dbReference>
<sequence>MHAGTDIVLDMARRAGRLTEEELARITTRQQELAAEQERAPSAAEVAVSLELLTDEECCEWMVAEFALPRVSLTGRAVAGEVLGLLEGEQARRYDALPIELRDDTLVLGMADPLDVDAIDDLAALTGRLVEPVLVARGELRAALDRFYGSAEEPEISVEMVAGGDGADGELAGTESGAEDAPIIRRLRGIISDASRRRASDVHLEPLERRFRVRYRIDGRLLEVEGLPKRLQLPLISRAKIMAGMSIAEKRLPQDGRIQHRVDGRTIDLRVSSVPTAHGESIVMRLLDTEGLNPDLAELGLLSEDEAQLRRFVGQSDGMVLVTGPTGSGKTTTLYSCLHAINRPDRKIITVEDPVEYQLSGVNQVPVRSEVGLSFAAALRAMLRQAPNVVMVGEVRDRETAEIAINASLTGHLVFSTLHTNDAPGAVTRLIDLGVKPFLIASALRAVVAQRLVRRVCEGCAEVEAPSEMARALFADAGLDAMGTPQCRRGKGCADCNQTGYRGRLAIFEFFVVNETIERMIHDHVDLPTLRSAALAAGMRSLRMDGLRKVQLGLTTLDEILAATVSEDSA</sequence>
<keyword evidence="2" id="KW-0547">Nucleotide-binding</keyword>
<proteinExistence type="inferred from homology"/>
<dbReference type="Gene3D" id="3.40.50.300">
    <property type="entry name" value="P-loop containing nucleotide triphosphate hydrolases"/>
    <property type="match status" value="1"/>
</dbReference>
<evidence type="ECO:0000259" key="4">
    <source>
        <dbReference type="SMART" id="SM00382"/>
    </source>
</evidence>
<dbReference type="PANTHER" id="PTHR30258:SF1">
    <property type="entry name" value="PROTEIN TRANSPORT PROTEIN HOFB HOMOLOG"/>
    <property type="match status" value="1"/>
</dbReference>
<dbReference type="Pfam" id="PF05157">
    <property type="entry name" value="MshEN"/>
    <property type="match status" value="1"/>
</dbReference>
<dbReference type="CDD" id="cd01129">
    <property type="entry name" value="PulE-GspE-like"/>
    <property type="match status" value="1"/>
</dbReference>
<dbReference type="PANTHER" id="PTHR30258">
    <property type="entry name" value="TYPE II SECRETION SYSTEM PROTEIN GSPE-RELATED"/>
    <property type="match status" value="1"/>
</dbReference>
<dbReference type="InterPro" id="IPR037257">
    <property type="entry name" value="T2SS_E_N_sf"/>
</dbReference>
<evidence type="ECO:0000313" key="6">
    <source>
        <dbReference type="Proteomes" id="UP000738431"/>
    </source>
</evidence>
<feature type="domain" description="AAA+ ATPase" evidence="4">
    <location>
        <begin position="316"/>
        <end position="458"/>
    </location>
</feature>
<dbReference type="InterPro" id="IPR001482">
    <property type="entry name" value="T2SS/T4SS_dom"/>
</dbReference>
<keyword evidence="3" id="KW-0067">ATP-binding</keyword>
<dbReference type="EMBL" id="CP139781">
    <property type="protein sequence ID" value="WRQ88041.1"/>
    <property type="molecule type" value="Genomic_DNA"/>
</dbReference>
<dbReference type="SUPFAM" id="SSF52540">
    <property type="entry name" value="P-loop containing nucleoside triphosphate hydrolases"/>
    <property type="match status" value="1"/>
</dbReference>
<dbReference type="InterPro" id="IPR027417">
    <property type="entry name" value="P-loop_NTPase"/>
</dbReference>
<comment type="similarity">
    <text evidence="1">Belongs to the GSP E family.</text>
</comment>
<gene>
    <name evidence="5" type="ORF">K1X11_001390</name>
</gene>
<dbReference type="Gene3D" id="3.30.300.160">
    <property type="entry name" value="Type II secretion system, protein E, N-terminal domain"/>
    <property type="match status" value="1"/>
</dbReference>
<evidence type="ECO:0000256" key="3">
    <source>
        <dbReference type="ARBA" id="ARBA00022840"/>
    </source>
</evidence>
<dbReference type="Gene3D" id="3.30.450.90">
    <property type="match status" value="1"/>
</dbReference>
<dbReference type="Proteomes" id="UP000738431">
    <property type="component" value="Chromosome"/>
</dbReference>
<reference evidence="5 6" key="1">
    <citation type="submission" date="2023-12" db="EMBL/GenBank/DDBJ databases">
        <title>Description of an unclassified Opitutus bacterium of Verrucomicrobiota.</title>
        <authorList>
            <person name="Zhang D.-F."/>
        </authorList>
    </citation>
    <scope>NUCLEOTIDE SEQUENCE [LARGE SCALE GENOMIC DNA]</scope>
    <source>
        <strain evidence="5 6">WL0086</strain>
    </source>
</reference>
<evidence type="ECO:0000256" key="2">
    <source>
        <dbReference type="ARBA" id="ARBA00022741"/>
    </source>
</evidence>
<dbReference type="SUPFAM" id="SSF160246">
    <property type="entry name" value="EspE N-terminal domain-like"/>
    <property type="match status" value="1"/>
</dbReference>
<keyword evidence="6" id="KW-1185">Reference proteome</keyword>
<dbReference type="SMART" id="SM00382">
    <property type="entry name" value="AAA"/>
    <property type="match status" value="1"/>
</dbReference>
<dbReference type="RefSeq" id="WP_221028924.1">
    <property type="nucleotide sequence ID" value="NZ_CP139781.1"/>
</dbReference>
<accession>A0ABZ1C960</accession>
<evidence type="ECO:0000256" key="1">
    <source>
        <dbReference type="ARBA" id="ARBA00006611"/>
    </source>
</evidence>
<name>A0ABZ1C960_9BACT</name>
<dbReference type="InterPro" id="IPR003593">
    <property type="entry name" value="AAA+_ATPase"/>
</dbReference>
<organism evidence="5 6">
    <name type="scientific">Actomonas aquatica</name>
    <dbReference type="NCBI Taxonomy" id="2866162"/>
    <lineage>
        <taxon>Bacteria</taxon>
        <taxon>Pseudomonadati</taxon>
        <taxon>Verrucomicrobiota</taxon>
        <taxon>Opitutia</taxon>
        <taxon>Opitutales</taxon>
        <taxon>Opitutaceae</taxon>
        <taxon>Actomonas</taxon>
    </lineage>
</organism>
<evidence type="ECO:0000313" key="5">
    <source>
        <dbReference type="EMBL" id="WRQ88041.1"/>
    </source>
</evidence>
<dbReference type="InterPro" id="IPR007831">
    <property type="entry name" value="T2SS_GspE_N"/>
</dbReference>
<protein>
    <submittedName>
        <fullName evidence="5">GspE/PulE family protein</fullName>
    </submittedName>
</protein>